<feature type="non-terminal residue" evidence="1">
    <location>
        <position position="74"/>
    </location>
</feature>
<gene>
    <name evidence="1" type="ORF">APZ42_001289</name>
</gene>
<feature type="non-terminal residue" evidence="1">
    <location>
        <position position="1"/>
    </location>
</feature>
<comment type="caution">
    <text evidence="1">The sequence shown here is derived from an EMBL/GenBank/DDBJ whole genome shotgun (WGS) entry which is preliminary data.</text>
</comment>
<dbReference type="AlphaFoldDB" id="A0A164J2T7"/>
<dbReference type="Proteomes" id="UP000076858">
    <property type="component" value="Unassembled WGS sequence"/>
</dbReference>
<dbReference type="OrthoDB" id="6366580at2759"/>
<dbReference type="EMBL" id="LRGB01005888">
    <property type="protein sequence ID" value="KZS01902.1"/>
    <property type="molecule type" value="Genomic_DNA"/>
</dbReference>
<sequence length="74" mass="8439">RRHVPNEYDCIKKVVEAKIGQCTAVTIILDIWSSKRMCGFIGFNLEAVTKTFEMFTAFLCIRQMTGRHTGEAIL</sequence>
<reference evidence="1 2" key="1">
    <citation type="submission" date="2016-03" db="EMBL/GenBank/DDBJ databases">
        <title>EvidentialGene: Evidence-directed Construction of Genes on Genomes.</title>
        <authorList>
            <person name="Gilbert D.G."/>
            <person name="Choi J.-H."/>
            <person name="Mockaitis K."/>
            <person name="Colbourne J."/>
            <person name="Pfrender M."/>
        </authorList>
    </citation>
    <scope>NUCLEOTIDE SEQUENCE [LARGE SCALE GENOMIC DNA]</scope>
    <source>
        <strain evidence="1 2">Xinb3</strain>
        <tissue evidence="1">Complete organism</tissue>
    </source>
</reference>
<accession>A0A164J2T7</accession>
<evidence type="ECO:0000313" key="2">
    <source>
        <dbReference type="Proteomes" id="UP000076858"/>
    </source>
</evidence>
<protein>
    <recommendedName>
        <fullName evidence="3">Transposase</fullName>
    </recommendedName>
</protein>
<evidence type="ECO:0000313" key="1">
    <source>
        <dbReference type="EMBL" id="KZS01902.1"/>
    </source>
</evidence>
<name>A0A164J2T7_9CRUS</name>
<proteinExistence type="predicted"/>
<organism evidence="1 2">
    <name type="scientific">Daphnia magna</name>
    <dbReference type="NCBI Taxonomy" id="35525"/>
    <lineage>
        <taxon>Eukaryota</taxon>
        <taxon>Metazoa</taxon>
        <taxon>Ecdysozoa</taxon>
        <taxon>Arthropoda</taxon>
        <taxon>Crustacea</taxon>
        <taxon>Branchiopoda</taxon>
        <taxon>Diplostraca</taxon>
        <taxon>Cladocera</taxon>
        <taxon>Anomopoda</taxon>
        <taxon>Daphniidae</taxon>
        <taxon>Daphnia</taxon>
    </lineage>
</organism>
<keyword evidence="2" id="KW-1185">Reference proteome</keyword>
<evidence type="ECO:0008006" key="3">
    <source>
        <dbReference type="Google" id="ProtNLM"/>
    </source>
</evidence>